<comment type="caution">
    <text evidence="1">The sequence shown here is derived from an EMBL/GenBank/DDBJ whole genome shotgun (WGS) entry which is preliminary data.</text>
</comment>
<keyword evidence="2" id="KW-1185">Reference proteome</keyword>
<evidence type="ECO:0000313" key="1">
    <source>
        <dbReference type="EMBL" id="GIY25799.1"/>
    </source>
</evidence>
<protein>
    <submittedName>
        <fullName evidence="1">Uncharacterized protein</fullName>
    </submittedName>
</protein>
<sequence length="178" mass="21088">MEFPTLNALVFVDNLIEYVLIQKDLVNSLEVKNHWANQSSDCPLRMFSRKVFTEDIGQAAVHQNLVRLAEQKQIEDPKSKFLLYFKKHPFHANRYLWYTFTFFLEQFEQNDPFAIVTLCALVGQLSLFCIRHKDNDMLHLLFYTFTTFLLKQKLCQTEKGWQLINSAALYYILFESSE</sequence>
<reference evidence="1 2" key="1">
    <citation type="submission" date="2021-06" db="EMBL/GenBank/DDBJ databases">
        <title>Caerostris darwini draft genome.</title>
        <authorList>
            <person name="Kono N."/>
            <person name="Arakawa K."/>
        </authorList>
    </citation>
    <scope>NUCLEOTIDE SEQUENCE [LARGE SCALE GENOMIC DNA]</scope>
</reference>
<organism evidence="1 2">
    <name type="scientific">Caerostris darwini</name>
    <dbReference type="NCBI Taxonomy" id="1538125"/>
    <lineage>
        <taxon>Eukaryota</taxon>
        <taxon>Metazoa</taxon>
        <taxon>Ecdysozoa</taxon>
        <taxon>Arthropoda</taxon>
        <taxon>Chelicerata</taxon>
        <taxon>Arachnida</taxon>
        <taxon>Araneae</taxon>
        <taxon>Araneomorphae</taxon>
        <taxon>Entelegynae</taxon>
        <taxon>Araneoidea</taxon>
        <taxon>Araneidae</taxon>
        <taxon>Caerostris</taxon>
    </lineage>
</organism>
<name>A0AAV4RXG9_9ARAC</name>
<evidence type="ECO:0000313" key="2">
    <source>
        <dbReference type="Proteomes" id="UP001054837"/>
    </source>
</evidence>
<dbReference type="Proteomes" id="UP001054837">
    <property type="component" value="Unassembled WGS sequence"/>
</dbReference>
<accession>A0AAV4RXG9</accession>
<gene>
    <name evidence="1" type="ORF">CDAR_543341</name>
</gene>
<proteinExistence type="predicted"/>
<dbReference type="AlphaFoldDB" id="A0AAV4RXG9"/>
<dbReference type="EMBL" id="BPLQ01006852">
    <property type="protein sequence ID" value="GIY25799.1"/>
    <property type="molecule type" value="Genomic_DNA"/>
</dbReference>